<dbReference type="Pfam" id="PF13505">
    <property type="entry name" value="OMP_b-brl"/>
    <property type="match status" value="1"/>
</dbReference>
<reference evidence="5" key="1">
    <citation type="submission" date="2018-05" db="EMBL/GenBank/DDBJ databases">
        <authorList>
            <person name="Nie L."/>
        </authorList>
    </citation>
    <scope>NUCLEOTIDE SEQUENCE [LARGE SCALE GENOMIC DNA]</scope>
    <source>
        <strain evidence="5">NL</strain>
    </source>
</reference>
<accession>A0A328BCJ2</accession>
<feature type="signal peptide" evidence="2">
    <location>
        <begin position="1"/>
        <end position="21"/>
    </location>
</feature>
<gene>
    <name evidence="4" type="ORF">DLM85_18680</name>
</gene>
<name>A0A328BCJ2_9BACT</name>
<dbReference type="SUPFAM" id="SSF56925">
    <property type="entry name" value="OMPA-like"/>
    <property type="match status" value="1"/>
</dbReference>
<evidence type="ECO:0000313" key="5">
    <source>
        <dbReference type="Proteomes" id="UP000248553"/>
    </source>
</evidence>
<sequence>MELLFLSFFSSGMQKPLLALAACGLLLPAAQAQTERGAKLLGVSVGNLSYSRTKYSGSAFSAALHPTAAYFLADNLALGAGLNLSYGRQRSNGAQYYREFGYGLAPFVRYYLPGSSRHRVFGEVGADVGRTHYRGLDYRPVIGPGTWDYYTRSAGTFGYHGTLGYNFFLTPNAALEASAGYYRVAHDPIFNPRHVVDVRLGFSVLLPASGSN</sequence>
<keyword evidence="5" id="KW-1185">Reference proteome</keyword>
<dbReference type="OrthoDB" id="945117at2"/>
<evidence type="ECO:0000256" key="2">
    <source>
        <dbReference type="SAM" id="SignalP"/>
    </source>
</evidence>
<dbReference type="Proteomes" id="UP000248553">
    <property type="component" value="Unassembled WGS sequence"/>
</dbReference>
<dbReference type="Gene3D" id="2.40.160.20">
    <property type="match status" value="1"/>
</dbReference>
<dbReference type="AlphaFoldDB" id="A0A328BCJ2"/>
<evidence type="ECO:0000259" key="3">
    <source>
        <dbReference type="Pfam" id="PF13505"/>
    </source>
</evidence>
<dbReference type="EMBL" id="QHKM01000006">
    <property type="protein sequence ID" value="RAK64707.1"/>
    <property type="molecule type" value="Genomic_DNA"/>
</dbReference>
<dbReference type="InterPro" id="IPR027385">
    <property type="entry name" value="Beta-barrel_OMP"/>
</dbReference>
<protein>
    <recommendedName>
        <fullName evidence="3">Outer membrane protein beta-barrel domain-containing protein</fullName>
    </recommendedName>
</protein>
<evidence type="ECO:0000313" key="4">
    <source>
        <dbReference type="EMBL" id="RAK64707.1"/>
    </source>
</evidence>
<keyword evidence="1 2" id="KW-0732">Signal</keyword>
<feature type="chain" id="PRO_5016238383" description="Outer membrane protein beta-barrel domain-containing protein" evidence="2">
    <location>
        <begin position="22"/>
        <end position="212"/>
    </location>
</feature>
<comment type="caution">
    <text evidence="4">The sequence shown here is derived from an EMBL/GenBank/DDBJ whole genome shotgun (WGS) entry which is preliminary data.</text>
</comment>
<feature type="domain" description="Outer membrane protein beta-barrel" evidence="3">
    <location>
        <begin position="19"/>
        <end position="184"/>
    </location>
</feature>
<evidence type="ECO:0000256" key="1">
    <source>
        <dbReference type="ARBA" id="ARBA00022729"/>
    </source>
</evidence>
<proteinExistence type="predicted"/>
<dbReference type="InterPro" id="IPR011250">
    <property type="entry name" value="OMP/PagP_B-barrel"/>
</dbReference>
<organism evidence="4 5">
    <name type="scientific">Hymenobacter edaphi</name>
    <dbReference type="NCBI Taxonomy" id="2211146"/>
    <lineage>
        <taxon>Bacteria</taxon>
        <taxon>Pseudomonadati</taxon>
        <taxon>Bacteroidota</taxon>
        <taxon>Cytophagia</taxon>
        <taxon>Cytophagales</taxon>
        <taxon>Hymenobacteraceae</taxon>
        <taxon>Hymenobacter</taxon>
    </lineage>
</organism>